<feature type="domain" description="Carboxylesterase type B" evidence="5">
    <location>
        <begin position="35"/>
        <end position="532"/>
    </location>
</feature>
<proteinExistence type="inferred from homology"/>
<evidence type="ECO:0000256" key="2">
    <source>
        <dbReference type="ARBA" id="ARBA00022801"/>
    </source>
</evidence>
<evidence type="ECO:0000256" key="4">
    <source>
        <dbReference type="SAM" id="MobiDB-lite"/>
    </source>
</evidence>
<dbReference type="InterPro" id="IPR029058">
    <property type="entry name" value="AB_hydrolase_fold"/>
</dbReference>
<accession>A0ABY2IFE5</accession>
<dbReference type="Gene3D" id="3.40.50.1820">
    <property type="entry name" value="alpha/beta hydrolase"/>
    <property type="match status" value="1"/>
</dbReference>
<sequence length="539" mass="59031">MSTAVTLDDEPHPGPNPGLGAPVRSVPLPRGRLDVRVTGGVVRGVHEDRILAWRGIPYAAPPVGDGRLRAPRPVEPWEGIRDASRFGTIASQPHRGQFRAHGPRSASGEDCLTINVMRPAAAHRRRLGLPVMVFIHGGGYSVGSSQDFTGRGERFVRSGHVVYVSFNYRLGALGYIDFTRYSTPEHPFESNLGLRDQVAALRWVRDNIRAFGGDPNNVTVFGESAGGNAVVTLMATPSAEGLFARAIAQSSPSNAAFSRELTEAWAEEALEEVRTLTEADAGAVGLSPDELLALAPADVISQAVVAVQTRTPDSNPGTFCLVPVVDGDFLPERPVDAFRAGREHRVPLIIGSNEREGTLFRGRVDILPRSAPRISAIFGQAPQSSHEAMRAAYAGLSPLRGSVDFGSDFVFWYPSLQLGELHSRVAPVYVYRFDLAPRLMHMLGFGATHGIELFALFDQADLPVARIMSMLGGREPFINAGERMRRHWLHFAVTGRPDTGWPRYTEDDRLTLIIDAEDRVESDPRGDRRAVWQEFLPDW</sequence>
<evidence type="ECO:0000313" key="6">
    <source>
        <dbReference type="EMBL" id="TFB87329.1"/>
    </source>
</evidence>
<dbReference type="EC" id="3.1.1.-" evidence="3"/>
<reference evidence="6 7" key="1">
    <citation type="submission" date="2019-03" db="EMBL/GenBank/DDBJ databases">
        <title>Genomics of glacier-inhabiting Cryobacterium strains.</title>
        <authorList>
            <person name="Liu Q."/>
            <person name="Xin Y.-H."/>
        </authorList>
    </citation>
    <scope>NUCLEOTIDE SEQUENCE [LARGE SCALE GENOMIC DNA]</scope>
    <source>
        <strain evidence="6 7">MDB2-B</strain>
    </source>
</reference>
<dbReference type="RefSeq" id="WP_134534484.1">
    <property type="nucleotide sequence ID" value="NZ_SOFG01000011.1"/>
</dbReference>
<organism evidence="6 7">
    <name type="scientific">Cryobacterium algoricola</name>
    <dbReference type="NCBI Taxonomy" id="1259183"/>
    <lineage>
        <taxon>Bacteria</taxon>
        <taxon>Bacillati</taxon>
        <taxon>Actinomycetota</taxon>
        <taxon>Actinomycetes</taxon>
        <taxon>Micrococcales</taxon>
        <taxon>Microbacteriaceae</taxon>
        <taxon>Cryobacterium</taxon>
    </lineage>
</organism>
<dbReference type="PROSITE" id="PS00122">
    <property type="entry name" value="CARBOXYLESTERASE_B_1"/>
    <property type="match status" value="1"/>
</dbReference>
<dbReference type="Pfam" id="PF00135">
    <property type="entry name" value="COesterase"/>
    <property type="match status" value="1"/>
</dbReference>
<feature type="region of interest" description="Disordered" evidence="4">
    <location>
        <begin position="1"/>
        <end position="26"/>
    </location>
</feature>
<dbReference type="PANTHER" id="PTHR11559">
    <property type="entry name" value="CARBOXYLESTERASE"/>
    <property type="match status" value="1"/>
</dbReference>
<evidence type="ECO:0000256" key="3">
    <source>
        <dbReference type="RuleBase" id="RU361235"/>
    </source>
</evidence>
<comment type="similarity">
    <text evidence="1 3">Belongs to the type-B carboxylesterase/lipase family.</text>
</comment>
<comment type="caution">
    <text evidence="6">The sequence shown here is derived from an EMBL/GenBank/DDBJ whole genome shotgun (WGS) entry which is preliminary data.</text>
</comment>
<dbReference type="InterPro" id="IPR019826">
    <property type="entry name" value="Carboxylesterase_B_AS"/>
</dbReference>
<dbReference type="SUPFAM" id="SSF53474">
    <property type="entry name" value="alpha/beta-Hydrolases"/>
    <property type="match status" value="1"/>
</dbReference>
<evidence type="ECO:0000259" key="5">
    <source>
        <dbReference type="Pfam" id="PF00135"/>
    </source>
</evidence>
<dbReference type="EMBL" id="SOFG01000011">
    <property type="protein sequence ID" value="TFB87329.1"/>
    <property type="molecule type" value="Genomic_DNA"/>
</dbReference>
<name>A0ABY2IFE5_9MICO</name>
<protein>
    <recommendedName>
        <fullName evidence="3">Carboxylic ester hydrolase</fullName>
        <ecNumber evidence="3">3.1.1.-</ecNumber>
    </recommendedName>
</protein>
<dbReference type="InterPro" id="IPR002018">
    <property type="entry name" value="CarbesteraseB"/>
</dbReference>
<keyword evidence="7" id="KW-1185">Reference proteome</keyword>
<dbReference type="InterPro" id="IPR050309">
    <property type="entry name" value="Type-B_Carboxylest/Lipase"/>
</dbReference>
<dbReference type="Proteomes" id="UP000297608">
    <property type="component" value="Unassembled WGS sequence"/>
</dbReference>
<evidence type="ECO:0000313" key="7">
    <source>
        <dbReference type="Proteomes" id="UP000297608"/>
    </source>
</evidence>
<evidence type="ECO:0000256" key="1">
    <source>
        <dbReference type="ARBA" id="ARBA00005964"/>
    </source>
</evidence>
<gene>
    <name evidence="6" type="ORF">E3O44_09470</name>
</gene>
<keyword evidence="2 3" id="KW-0378">Hydrolase</keyword>